<name>A0A4Z1HJ63_9HELO</name>
<sequence length="338" mass="39181">MHCNTEYEILVSKYPNCLLPQYESSIRPRRPANYYDNDFNDGATFTCFIKLPLEIRVMIWQASLPGPRVVLLRPTRISRWKSSTRWGTHEVIHVPDYVFESSSPITALYVCRESFNIASTRYTQTFASPESPFKTWFNFDVDTLYIGHCEAFHHGLPGVENLKHLAVFANSFPATALDKGYNAEEWWEYQDPSILEVFLDNYLVAAESLEELTLVTRRYPHNAHAYTPDRYDDLSFIDLQDIDASLNFYKSPYEPKLEESFQSTKLEYPGQLRGLASIKFDVLEEFCTVKCGEPEYEMPVIRNMIVTTTSMKAKLERAKAAFRVKKAEYMKSRELLAT</sequence>
<feature type="domain" description="2EXR" evidence="1">
    <location>
        <begin position="45"/>
        <end position="144"/>
    </location>
</feature>
<dbReference type="PANTHER" id="PTHR35910">
    <property type="entry name" value="2EXR DOMAIN-CONTAINING PROTEIN"/>
    <property type="match status" value="1"/>
</dbReference>
<dbReference type="PANTHER" id="PTHR35910:SF6">
    <property type="entry name" value="2EXR DOMAIN-CONTAINING PROTEIN"/>
    <property type="match status" value="1"/>
</dbReference>
<protein>
    <recommendedName>
        <fullName evidence="1">2EXR domain-containing protein</fullName>
    </recommendedName>
</protein>
<organism evidence="2 3">
    <name type="scientific">Botryotinia convoluta</name>
    <dbReference type="NCBI Taxonomy" id="54673"/>
    <lineage>
        <taxon>Eukaryota</taxon>
        <taxon>Fungi</taxon>
        <taxon>Dikarya</taxon>
        <taxon>Ascomycota</taxon>
        <taxon>Pezizomycotina</taxon>
        <taxon>Leotiomycetes</taxon>
        <taxon>Helotiales</taxon>
        <taxon>Sclerotiniaceae</taxon>
        <taxon>Botryotinia</taxon>
    </lineage>
</organism>
<evidence type="ECO:0000259" key="1">
    <source>
        <dbReference type="Pfam" id="PF20150"/>
    </source>
</evidence>
<keyword evidence="3" id="KW-1185">Reference proteome</keyword>
<dbReference type="Pfam" id="PF20150">
    <property type="entry name" value="2EXR"/>
    <property type="match status" value="1"/>
</dbReference>
<gene>
    <name evidence="2" type="ORF">BCON_0424g00100</name>
</gene>
<accession>A0A4Z1HJ63</accession>
<comment type="caution">
    <text evidence="2">The sequence shown here is derived from an EMBL/GenBank/DDBJ whole genome shotgun (WGS) entry which is preliminary data.</text>
</comment>
<reference evidence="2 3" key="1">
    <citation type="submission" date="2017-12" db="EMBL/GenBank/DDBJ databases">
        <title>Comparative genomics of Botrytis spp.</title>
        <authorList>
            <person name="Valero-Jimenez C.A."/>
            <person name="Tapia P."/>
            <person name="Veloso J."/>
            <person name="Silva-Moreno E."/>
            <person name="Staats M."/>
            <person name="Valdes J.H."/>
            <person name="Van Kan J.A.L."/>
        </authorList>
    </citation>
    <scope>NUCLEOTIDE SEQUENCE [LARGE SCALE GENOMIC DNA]</scope>
    <source>
        <strain evidence="2 3">MUCL11595</strain>
    </source>
</reference>
<dbReference type="OrthoDB" id="3437257at2759"/>
<dbReference type="Proteomes" id="UP000297527">
    <property type="component" value="Unassembled WGS sequence"/>
</dbReference>
<dbReference type="InterPro" id="IPR045518">
    <property type="entry name" value="2EXR"/>
</dbReference>
<evidence type="ECO:0000313" key="2">
    <source>
        <dbReference type="EMBL" id="TGO45093.1"/>
    </source>
</evidence>
<proteinExistence type="predicted"/>
<dbReference type="AlphaFoldDB" id="A0A4Z1HJ63"/>
<dbReference type="EMBL" id="PQXN01000422">
    <property type="protein sequence ID" value="TGO45093.1"/>
    <property type="molecule type" value="Genomic_DNA"/>
</dbReference>
<evidence type="ECO:0000313" key="3">
    <source>
        <dbReference type="Proteomes" id="UP000297527"/>
    </source>
</evidence>